<evidence type="ECO:0000313" key="6">
    <source>
        <dbReference type="Proteomes" id="UP000241546"/>
    </source>
</evidence>
<dbReference type="RefSeq" id="XP_024753758.1">
    <property type="nucleotide sequence ID" value="XM_024895917.1"/>
</dbReference>
<gene>
    <name evidence="5" type="ORF">BBK36DRAFT_1174275</name>
</gene>
<dbReference type="Proteomes" id="UP000241546">
    <property type="component" value="Unassembled WGS sequence"/>
</dbReference>
<keyword evidence="2 5" id="KW-0378">Hydrolase</keyword>
<comment type="similarity">
    <text evidence="1">Belongs to the peptidase S9C family.</text>
</comment>
<dbReference type="PANTHER" id="PTHR42776">
    <property type="entry name" value="SERINE PEPTIDASE S9 FAMILY MEMBER"/>
    <property type="match status" value="1"/>
</dbReference>
<keyword evidence="6" id="KW-1185">Reference proteome</keyword>
<dbReference type="SUPFAM" id="SSF53474">
    <property type="entry name" value="alpha/beta-Hydrolases"/>
    <property type="match status" value="1"/>
</dbReference>
<dbReference type="Pfam" id="PF00326">
    <property type="entry name" value="Peptidase_S9"/>
    <property type="match status" value="1"/>
</dbReference>
<dbReference type="InterPro" id="IPR029058">
    <property type="entry name" value="AB_hydrolase_fold"/>
</dbReference>
<evidence type="ECO:0000256" key="1">
    <source>
        <dbReference type="ARBA" id="ARBA00010040"/>
    </source>
</evidence>
<dbReference type="PANTHER" id="PTHR42776:SF4">
    <property type="entry name" value="ACYLAMINO-ACID-RELEASING ENZYME"/>
    <property type="match status" value="1"/>
</dbReference>
<dbReference type="GeneID" id="36604035"/>
<evidence type="ECO:0000259" key="4">
    <source>
        <dbReference type="Pfam" id="PF00326"/>
    </source>
</evidence>
<sequence length="673" mass="74808">MVRVQNLTAEVLLRDPRRGPAVPNRSGTHALYTTSTHVLGGKTRQDFRILDIETGKSTLLSSDPRVHDALWIPSAKLDIIYLQSGENGRTQVLIASAADASAEHYLAAEIDAPVSNLKLRALDNGSVAFVVTALVGESGLYNQEAAQKGSTARWNASCRPNRCSLWYNELALRNGRWELQGEIFNLVDDIDLEAPSRTYTDAPCNDFDICRNGIAFVSRNLRERGPDGSPAMSVYFVRLDSFSMPPDGMPRQIFIPTSSEPASITNVRFTPDSSSIGFLYTAHDDPYNTRLFLASVHSLDAFDVFSLVTSVDDEEDNPPRAFEFAGSSDSVILQSHQLGHQTLSRLMLYDGAKPQTFFTGSSCSAFYPLREGDWSVLLATSSSFVDSSLWQIVDVSEANIVRTISSATKSGAKFDLSFNMVTELWYEGANGYFVHCWMIRPRDFDESKKYPWVLVPHGSPGMAWNNEWSTTASVNASLTMVIPPLVCFQRGDKPFQDLLSLITYLEGVPYLDESKATVLGSSSAAYLLNKLLGHDVAKKFCCAVYQSGTIDPPVPRSRKEPAFESFDQLNSSYPHMDLDSYENDMARSTFFHGWNNAPPTLIIHGEKDKQCSITEALTAFNSLQAQGTPSRLLTFPDEGHVTTKPENTLMWYDVVWEWVRKCTDGDIERQDIS</sequence>
<evidence type="ECO:0000313" key="5">
    <source>
        <dbReference type="EMBL" id="PTB70438.1"/>
    </source>
</evidence>
<feature type="domain" description="Peptidase S9 prolyl oligopeptidase catalytic" evidence="4">
    <location>
        <begin position="489"/>
        <end position="664"/>
    </location>
</feature>
<dbReference type="GO" id="GO:0006508">
    <property type="term" value="P:proteolysis"/>
    <property type="evidence" value="ECO:0007669"/>
    <property type="project" value="InterPro"/>
</dbReference>
<dbReference type="GO" id="GO:0004252">
    <property type="term" value="F:serine-type endopeptidase activity"/>
    <property type="evidence" value="ECO:0007669"/>
    <property type="project" value="TreeGrafter"/>
</dbReference>
<organism evidence="5 6">
    <name type="scientific">Trichoderma citrinoviride</name>
    <dbReference type="NCBI Taxonomy" id="58853"/>
    <lineage>
        <taxon>Eukaryota</taxon>
        <taxon>Fungi</taxon>
        <taxon>Dikarya</taxon>
        <taxon>Ascomycota</taxon>
        <taxon>Pezizomycotina</taxon>
        <taxon>Sordariomycetes</taxon>
        <taxon>Hypocreomycetidae</taxon>
        <taxon>Hypocreales</taxon>
        <taxon>Hypocreaceae</taxon>
        <taxon>Trichoderma</taxon>
    </lineage>
</organism>
<dbReference type="AlphaFoldDB" id="A0A2T4BMA0"/>
<proteinExistence type="inferred from homology"/>
<accession>A0A2T4BMA0</accession>
<dbReference type="OrthoDB" id="416344at2759"/>
<dbReference type="Gene3D" id="3.40.50.1820">
    <property type="entry name" value="alpha/beta hydrolase"/>
    <property type="match status" value="1"/>
</dbReference>
<evidence type="ECO:0000256" key="2">
    <source>
        <dbReference type="ARBA" id="ARBA00022801"/>
    </source>
</evidence>
<dbReference type="EMBL" id="KZ680207">
    <property type="protein sequence ID" value="PTB70438.1"/>
    <property type="molecule type" value="Genomic_DNA"/>
</dbReference>
<evidence type="ECO:0000256" key="3">
    <source>
        <dbReference type="ARBA" id="ARBA00032829"/>
    </source>
</evidence>
<dbReference type="InterPro" id="IPR001375">
    <property type="entry name" value="Peptidase_S9_cat"/>
</dbReference>
<dbReference type="SUPFAM" id="SSF69322">
    <property type="entry name" value="Tricorn protease domain 2"/>
    <property type="match status" value="1"/>
</dbReference>
<reference evidence="6" key="1">
    <citation type="submission" date="2016-07" db="EMBL/GenBank/DDBJ databases">
        <title>Multiple horizontal gene transfer events from other fungi enriched the ability of initially mycotrophic Trichoderma (Ascomycota) to feed on dead plant biomass.</title>
        <authorList>
            <consortium name="DOE Joint Genome Institute"/>
            <person name="Atanasova L."/>
            <person name="Chenthamara K."/>
            <person name="Zhang J."/>
            <person name="Grujic M."/>
            <person name="Henrissat B."/>
            <person name="Kuo A."/>
            <person name="Aerts A."/>
            <person name="Salamov A."/>
            <person name="Lipzen A."/>
            <person name="Labutti K."/>
            <person name="Barry K."/>
            <person name="Miao Y."/>
            <person name="Rahimi M.J."/>
            <person name="Shen Q."/>
            <person name="Grigoriev I.V."/>
            <person name="Kubicek C.P."/>
            <person name="Druzhinina I.S."/>
        </authorList>
    </citation>
    <scope>NUCLEOTIDE SEQUENCE [LARGE SCALE GENOMIC DNA]</scope>
    <source>
        <strain evidence="6">TUCIM 6016</strain>
    </source>
</reference>
<protein>
    <recommendedName>
        <fullName evidence="3">Dipeptidyl-peptidase V</fullName>
    </recommendedName>
</protein>
<name>A0A2T4BMA0_9HYPO</name>